<dbReference type="STRING" id="279238.Saro_1020"/>
<gene>
    <name evidence="1" type="ordered locus">Saro_1020</name>
</gene>
<dbReference type="KEGG" id="nar:Saro_1020"/>
<dbReference type="eggNOG" id="COG5285">
    <property type="taxonomic scope" value="Bacteria"/>
</dbReference>
<dbReference type="Gene3D" id="2.60.120.620">
    <property type="entry name" value="q2cbj1_9rhob like domain"/>
    <property type="match status" value="1"/>
</dbReference>
<dbReference type="HOGENOM" id="CLU_939527_0_0_5"/>
<dbReference type="PANTHER" id="PTHR37563">
    <property type="entry name" value="PHYTANOYL-COA DIOXYGENASE FAMILY PROTEIN (AFU_ORTHOLOGUE AFUA_2G03330)"/>
    <property type="match status" value="1"/>
</dbReference>
<organism evidence="1 2">
    <name type="scientific">Novosphingobium aromaticivorans (strain ATCC 700278 / DSM 12444 / CCUG 56034 / CIP 105152 / NBRC 16084 / F199)</name>
    <dbReference type="NCBI Taxonomy" id="279238"/>
    <lineage>
        <taxon>Bacteria</taxon>
        <taxon>Pseudomonadati</taxon>
        <taxon>Pseudomonadota</taxon>
        <taxon>Alphaproteobacteria</taxon>
        <taxon>Sphingomonadales</taxon>
        <taxon>Sphingomonadaceae</taxon>
        <taxon>Novosphingobium</taxon>
    </lineage>
</organism>
<dbReference type="PANTHER" id="PTHR37563:SF2">
    <property type="entry name" value="PHYTANOYL-COA DIOXYGENASE FAMILY PROTEIN (AFU_ORTHOLOGUE AFUA_2G03330)"/>
    <property type="match status" value="1"/>
</dbReference>
<protein>
    <submittedName>
        <fullName evidence="1">Phytanoyl-CoA dioxygenase</fullName>
    </submittedName>
</protein>
<keyword evidence="2" id="KW-1185">Reference proteome</keyword>
<dbReference type="GO" id="GO:0016706">
    <property type="term" value="F:2-oxoglutarate-dependent dioxygenase activity"/>
    <property type="evidence" value="ECO:0007669"/>
    <property type="project" value="UniProtKB-ARBA"/>
</dbReference>
<dbReference type="AlphaFoldDB" id="Q2G9K8"/>
<dbReference type="InterPro" id="IPR008775">
    <property type="entry name" value="Phytyl_CoA_dOase-like"/>
</dbReference>
<name>Q2G9K8_NOVAD</name>
<dbReference type="InterPro" id="IPR051961">
    <property type="entry name" value="Fungal_Metabolite_Diox"/>
</dbReference>
<keyword evidence="1" id="KW-0560">Oxidoreductase</keyword>
<dbReference type="Proteomes" id="UP000009134">
    <property type="component" value="Chromosome"/>
</dbReference>
<dbReference type="EMBL" id="CP000248">
    <property type="protein sequence ID" value="ABD25465.1"/>
    <property type="molecule type" value="Genomic_DNA"/>
</dbReference>
<evidence type="ECO:0000313" key="2">
    <source>
        <dbReference type="Proteomes" id="UP000009134"/>
    </source>
</evidence>
<reference evidence="2" key="1">
    <citation type="submission" date="2006-01" db="EMBL/GenBank/DDBJ databases">
        <title>Complete sequence of Novosphingobium aromaticivorans DSM 12444.</title>
        <authorList>
            <consortium name="US DOE Joint Genome Institute"/>
            <person name="Copeland A."/>
            <person name="Lucas S."/>
            <person name="Lapidus A."/>
            <person name="Barry K."/>
            <person name="Detter J.C."/>
            <person name="Glavina T."/>
            <person name="Hammon N."/>
            <person name="Israni S."/>
            <person name="Pitluck S."/>
            <person name="Chain P."/>
            <person name="Malfatti S."/>
            <person name="Shin M."/>
            <person name="Vergez L."/>
            <person name="Schmutz J."/>
            <person name="Larimer F."/>
            <person name="Land M."/>
            <person name="Kyrpides N."/>
            <person name="Ivanova N."/>
            <person name="Fredrickson J."/>
            <person name="Balkwill D."/>
            <person name="Romine M.F."/>
            <person name="Richardson P."/>
        </authorList>
    </citation>
    <scope>NUCLEOTIDE SEQUENCE [LARGE SCALE GENOMIC DNA]</scope>
    <source>
        <strain evidence="2">ATCC 700278 / DSM 12444 / CCUG 56034 / CIP 105152 / NBRC 16084 / F199</strain>
    </source>
</reference>
<dbReference type="Pfam" id="PF05721">
    <property type="entry name" value="PhyH"/>
    <property type="match status" value="1"/>
</dbReference>
<evidence type="ECO:0000313" key="1">
    <source>
        <dbReference type="EMBL" id="ABD25465.1"/>
    </source>
</evidence>
<sequence length="296" mass="32741">MSVAQIERFGPEQATEAAQALARDGVVTFDRLFDPGLVASLGRELRRVVPGAYDETARQPVDYLSVGDHRINGLVPIGKGLSRALDLLLHPTLEAFFCEALGDAWVYESFGVISSFPGATLQHLHSDDTFLFAGSENDGKLPAFALTIAIPLVEVNEVNGGTEFLLGTHRCKSGKSYPGVPVSSPLAPGDCMIWDFMVRHRGRPNVSNAARPMFYITACRPFWIDSANFRFGAQKLVIQPELVWSLPPEKRKRLKRFKPMPGLRTGLGAISRVVRWYVPGLDRGLRKLLRRQGSLR</sequence>
<proteinExistence type="predicted"/>
<dbReference type="SUPFAM" id="SSF51197">
    <property type="entry name" value="Clavaminate synthase-like"/>
    <property type="match status" value="1"/>
</dbReference>
<keyword evidence="1" id="KW-0223">Dioxygenase</keyword>
<accession>Q2G9K8</accession>